<evidence type="ECO:0000313" key="3">
    <source>
        <dbReference type="Proteomes" id="UP001144036"/>
    </source>
</evidence>
<dbReference type="InterPro" id="IPR036390">
    <property type="entry name" value="WH_DNA-bd_sf"/>
</dbReference>
<dbReference type="Proteomes" id="UP001144036">
    <property type="component" value="Unassembled WGS sequence"/>
</dbReference>
<proteinExistence type="predicted"/>
<dbReference type="Gene3D" id="1.10.10.10">
    <property type="entry name" value="Winged helix-like DNA-binding domain superfamily/Winged helix DNA-binding domain"/>
    <property type="match status" value="1"/>
</dbReference>
<sequence length="155" mass="17264">MDTSRAGSRERLYLDIQTDGQRLATGLVRLLHTMSLGLDLNPTDFQAYALVRIQGPMTPGEIAQWLRLATGSVTVLIDRLESRGLVVRDRHPDDRRKVIVRPAAIPEPGPATGDQLGIAQAMTAMHERYTETELKVIADWLHRATNTLNDLATRL</sequence>
<dbReference type="Pfam" id="PF01047">
    <property type="entry name" value="MarR"/>
    <property type="match status" value="1"/>
</dbReference>
<dbReference type="SMART" id="SM00347">
    <property type="entry name" value="HTH_MARR"/>
    <property type="match status" value="1"/>
</dbReference>
<comment type="caution">
    <text evidence="2">The sequence shown here is derived from an EMBL/GenBank/DDBJ whole genome shotgun (WGS) entry which is preliminary data.</text>
</comment>
<dbReference type="InterPro" id="IPR000835">
    <property type="entry name" value="HTH_MarR-typ"/>
</dbReference>
<feature type="domain" description="HTH marR-type" evidence="1">
    <location>
        <begin position="9"/>
        <end position="146"/>
    </location>
</feature>
<name>A0ABT4SC91_9ACTN</name>
<dbReference type="RefSeq" id="WP_270155648.1">
    <property type="nucleotide sequence ID" value="NZ_JAPNNL010000051.1"/>
</dbReference>
<reference evidence="2" key="1">
    <citation type="submission" date="2022-11" db="EMBL/GenBank/DDBJ databases">
        <title>Nonomuraea corallina sp. nov., a new species of the genus Nonomuraea isolated from sea side sediment in Thai sea.</title>
        <authorList>
            <person name="Ngamcharungchit C."/>
            <person name="Matsumoto A."/>
            <person name="Suriyachadkun C."/>
            <person name="Panbangred W."/>
            <person name="Inahashi Y."/>
            <person name="Intra B."/>
        </authorList>
    </citation>
    <scope>NUCLEOTIDE SEQUENCE</scope>
    <source>
        <strain evidence="2">MCN248</strain>
    </source>
</reference>
<organism evidence="2 3">
    <name type="scientific">Nonomuraea corallina</name>
    <dbReference type="NCBI Taxonomy" id="2989783"/>
    <lineage>
        <taxon>Bacteria</taxon>
        <taxon>Bacillati</taxon>
        <taxon>Actinomycetota</taxon>
        <taxon>Actinomycetes</taxon>
        <taxon>Streptosporangiales</taxon>
        <taxon>Streptosporangiaceae</taxon>
        <taxon>Nonomuraea</taxon>
    </lineage>
</organism>
<dbReference type="InterPro" id="IPR036388">
    <property type="entry name" value="WH-like_DNA-bd_sf"/>
</dbReference>
<keyword evidence="3" id="KW-1185">Reference proteome</keyword>
<evidence type="ECO:0000313" key="2">
    <source>
        <dbReference type="EMBL" id="MDA0634823.1"/>
    </source>
</evidence>
<protein>
    <submittedName>
        <fullName evidence="2">MarR family transcriptional regulator</fullName>
    </submittedName>
</protein>
<dbReference type="PANTHER" id="PTHR33164:SF106">
    <property type="entry name" value="TRANSCRIPTIONAL REGULATORY PROTEIN"/>
    <property type="match status" value="1"/>
</dbReference>
<dbReference type="SUPFAM" id="SSF46785">
    <property type="entry name" value="Winged helix' DNA-binding domain"/>
    <property type="match status" value="1"/>
</dbReference>
<gene>
    <name evidence="2" type="ORF">OUY22_15475</name>
</gene>
<evidence type="ECO:0000259" key="1">
    <source>
        <dbReference type="PROSITE" id="PS50995"/>
    </source>
</evidence>
<dbReference type="EMBL" id="JAPNNL010000051">
    <property type="protein sequence ID" value="MDA0634823.1"/>
    <property type="molecule type" value="Genomic_DNA"/>
</dbReference>
<dbReference type="PROSITE" id="PS50995">
    <property type="entry name" value="HTH_MARR_2"/>
    <property type="match status" value="1"/>
</dbReference>
<accession>A0ABT4SC91</accession>
<dbReference type="PANTHER" id="PTHR33164">
    <property type="entry name" value="TRANSCRIPTIONAL REGULATOR, MARR FAMILY"/>
    <property type="match status" value="1"/>
</dbReference>
<dbReference type="InterPro" id="IPR039422">
    <property type="entry name" value="MarR/SlyA-like"/>
</dbReference>